<name>A0A1V5MJK4_UNCT6</name>
<reference evidence="12" key="1">
    <citation type="submission" date="2017-02" db="EMBL/GenBank/DDBJ databases">
        <title>Delving into the versatile metabolic prowess of the omnipresent phylum Bacteroidetes.</title>
        <authorList>
            <person name="Nobu M.K."/>
            <person name="Mei R."/>
            <person name="Narihiro T."/>
            <person name="Kuroda K."/>
            <person name="Liu W.-T."/>
        </authorList>
    </citation>
    <scope>NUCLEOTIDE SEQUENCE</scope>
    <source>
        <strain evidence="12">ADurb.Bin417</strain>
    </source>
</reference>
<dbReference type="CDD" id="cd03089">
    <property type="entry name" value="PMM_PGM"/>
    <property type="match status" value="1"/>
</dbReference>
<feature type="domain" description="Alpha-D-phosphohexomutase alpha/beta/alpha" evidence="9">
    <location>
        <begin position="7"/>
        <end position="133"/>
    </location>
</feature>
<dbReference type="InterPro" id="IPR005841">
    <property type="entry name" value="Alpha-D-phosphohexomutase_SF"/>
</dbReference>
<dbReference type="GO" id="GO:0004614">
    <property type="term" value="F:phosphoglucomutase activity"/>
    <property type="evidence" value="ECO:0007669"/>
    <property type="project" value="UniProtKB-EC"/>
</dbReference>
<dbReference type="GO" id="GO:0000287">
    <property type="term" value="F:magnesium ion binding"/>
    <property type="evidence" value="ECO:0007669"/>
    <property type="project" value="InterPro"/>
</dbReference>
<evidence type="ECO:0000256" key="1">
    <source>
        <dbReference type="ARBA" id="ARBA00001946"/>
    </source>
</evidence>
<dbReference type="EMBL" id="MWAK01000026">
    <property type="protein sequence ID" value="OPZ93398.1"/>
    <property type="molecule type" value="Genomic_DNA"/>
</dbReference>
<dbReference type="PANTHER" id="PTHR43771">
    <property type="entry name" value="PHOSPHOMANNOMUTASE"/>
    <property type="match status" value="1"/>
</dbReference>
<dbReference type="SUPFAM" id="SSF53738">
    <property type="entry name" value="Phosphoglucomutase, first 3 domains"/>
    <property type="match status" value="3"/>
</dbReference>
<evidence type="ECO:0000259" key="10">
    <source>
        <dbReference type="Pfam" id="PF02879"/>
    </source>
</evidence>
<evidence type="ECO:0000256" key="4">
    <source>
        <dbReference type="ARBA" id="ARBA00022723"/>
    </source>
</evidence>
<feature type="domain" description="Alpha-D-phosphohexomutase C-terminal" evidence="8">
    <location>
        <begin position="370"/>
        <end position="438"/>
    </location>
</feature>
<dbReference type="PANTHER" id="PTHR43771:SF2">
    <property type="entry name" value="PHOSPHOMANNOMUTASE_PHOSPHOGLUCOMUTASE"/>
    <property type="match status" value="1"/>
</dbReference>
<feature type="domain" description="Alpha-D-phosphohexomutase alpha/beta/alpha" evidence="10">
    <location>
        <begin position="154"/>
        <end position="250"/>
    </location>
</feature>
<proteinExistence type="inferred from homology"/>
<accession>A0A1V5MJK4</accession>
<dbReference type="InterPro" id="IPR005845">
    <property type="entry name" value="A-D-PHexomutase_a/b/a-II"/>
</dbReference>
<comment type="caution">
    <text evidence="12">The sequence shown here is derived from an EMBL/GenBank/DDBJ whole genome shotgun (WGS) entry which is preliminary data.</text>
</comment>
<evidence type="ECO:0000256" key="5">
    <source>
        <dbReference type="ARBA" id="ARBA00022842"/>
    </source>
</evidence>
<dbReference type="InterPro" id="IPR005844">
    <property type="entry name" value="A-D-PHexomutase_a/b/a-I"/>
</dbReference>
<feature type="domain" description="Alpha-D-phosphohexomutase alpha/beta/alpha" evidence="11">
    <location>
        <begin position="254"/>
        <end position="362"/>
    </location>
</feature>
<dbReference type="Gene3D" id="3.40.120.10">
    <property type="entry name" value="Alpha-D-Glucose-1,6-Bisphosphate, subunit A, domain 3"/>
    <property type="match status" value="3"/>
</dbReference>
<protein>
    <submittedName>
        <fullName evidence="12">Phosphomannomutase/phosphoglucomutase</fullName>
        <ecNumber evidence="12">5.4.2.2</ecNumber>
    </submittedName>
</protein>
<dbReference type="PROSITE" id="PS00710">
    <property type="entry name" value="PGM_PMM"/>
    <property type="match status" value="1"/>
</dbReference>
<keyword evidence="3" id="KW-0597">Phosphoprotein</keyword>
<dbReference type="Pfam" id="PF02880">
    <property type="entry name" value="PGM_PMM_III"/>
    <property type="match status" value="1"/>
</dbReference>
<dbReference type="InterPro" id="IPR005846">
    <property type="entry name" value="A-D-PHexomutase_a/b/a-III"/>
</dbReference>
<evidence type="ECO:0000313" key="12">
    <source>
        <dbReference type="EMBL" id="OPZ93398.1"/>
    </source>
</evidence>
<dbReference type="Pfam" id="PF02878">
    <property type="entry name" value="PGM_PMM_I"/>
    <property type="match status" value="1"/>
</dbReference>
<comment type="cofactor">
    <cofactor evidence="1">
        <name>Mg(2+)</name>
        <dbReference type="ChEBI" id="CHEBI:18420"/>
    </cofactor>
</comment>
<sequence>MEFNPTIFREYDLRGLAATDLKPGFARGLGRAFAGYLEAGAVPKRVVVGHDNRLTSPGLTAELVEGLMAAGTEVIGLGQVPTPVFYFANQAQKTAAGIMVTASHNPPAYNGFKLVVNQHSLYGPQIQEIGRILAMDRFPSGRGSFRQETVLENYLAALRERTALKRPVRVVLDCGNGTAGPVALPALQSLGAEVIPLYCDSDPTFPHHLPDPLVPANLKDLAARVRETGAEAGIGIDGDGDRIGVCDERGEMMWGDKILGLLIETALRARPGAPIVYDVKCTLALEEEIRRLGGRPLMWKTGHSLIEQKMHEVGSPAAGELSGHLYFADRWFGFDDAIYASARFLAYLSESQTPLSRLAEPLNTYLATPEIRLEVPEERKFDLVRDLERELAAEFQVSTIDGVRVVFPDGWGLVRASNTQPALVLRFEARTAGRRDEIERLITGRLRRLLA</sequence>
<keyword evidence="4 7" id="KW-0479">Metal-binding</keyword>
<dbReference type="SUPFAM" id="SSF55957">
    <property type="entry name" value="Phosphoglucomutase, C-terminal domain"/>
    <property type="match status" value="1"/>
</dbReference>
<evidence type="ECO:0000259" key="11">
    <source>
        <dbReference type="Pfam" id="PF02880"/>
    </source>
</evidence>
<gene>
    <name evidence="12" type="primary">algC</name>
    <name evidence="12" type="ORF">BWY73_00341</name>
</gene>
<evidence type="ECO:0000256" key="2">
    <source>
        <dbReference type="ARBA" id="ARBA00010231"/>
    </source>
</evidence>
<dbReference type="EC" id="5.4.2.2" evidence="12"/>
<dbReference type="InterPro" id="IPR016066">
    <property type="entry name" value="A-D-PHexomutase_CS"/>
</dbReference>
<dbReference type="GO" id="GO:0005975">
    <property type="term" value="P:carbohydrate metabolic process"/>
    <property type="evidence" value="ECO:0007669"/>
    <property type="project" value="InterPro"/>
</dbReference>
<evidence type="ECO:0000256" key="3">
    <source>
        <dbReference type="ARBA" id="ARBA00022553"/>
    </source>
</evidence>
<dbReference type="PRINTS" id="PR00509">
    <property type="entry name" value="PGMPMM"/>
</dbReference>
<dbReference type="InterPro" id="IPR036900">
    <property type="entry name" value="A-D-PHexomutase_C_sf"/>
</dbReference>
<dbReference type="Proteomes" id="UP000485484">
    <property type="component" value="Unassembled WGS sequence"/>
</dbReference>
<dbReference type="Pfam" id="PF00408">
    <property type="entry name" value="PGM_PMM_IV"/>
    <property type="match status" value="1"/>
</dbReference>
<evidence type="ECO:0000259" key="8">
    <source>
        <dbReference type="Pfam" id="PF00408"/>
    </source>
</evidence>
<evidence type="ECO:0000256" key="6">
    <source>
        <dbReference type="ARBA" id="ARBA00023235"/>
    </source>
</evidence>
<keyword evidence="6 12" id="KW-0413">Isomerase</keyword>
<evidence type="ECO:0000256" key="7">
    <source>
        <dbReference type="RuleBase" id="RU004326"/>
    </source>
</evidence>
<dbReference type="Gene3D" id="3.30.310.50">
    <property type="entry name" value="Alpha-D-phosphohexomutase, C-terminal domain"/>
    <property type="match status" value="1"/>
</dbReference>
<evidence type="ECO:0000259" key="9">
    <source>
        <dbReference type="Pfam" id="PF02878"/>
    </source>
</evidence>
<comment type="similarity">
    <text evidence="2 7">Belongs to the phosphohexose mutase family.</text>
</comment>
<organism evidence="12">
    <name type="scientific">candidate division TA06 bacterium ADurb.Bin417</name>
    <dbReference type="NCBI Taxonomy" id="1852828"/>
    <lineage>
        <taxon>Bacteria</taxon>
        <taxon>Bacteria division TA06</taxon>
    </lineage>
</organism>
<dbReference type="InterPro" id="IPR016055">
    <property type="entry name" value="A-D-PHexomutase_a/b/a-I/II/III"/>
</dbReference>
<dbReference type="Pfam" id="PF02879">
    <property type="entry name" value="PGM_PMM_II"/>
    <property type="match status" value="1"/>
</dbReference>
<dbReference type="InterPro" id="IPR005843">
    <property type="entry name" value="A-D-PHexomutase_C"/>
</dbReference>
<dbReference type="AlphaFoldDB" id="A0A1V5MJK4"/>
<keyword evidence="5 7" id="KW-0460">Magnesium</keyword>